<evidence type="ECO:0000313" key="6">
    <source>
        <dbReference type="EMBL" id="RZS69548.1"/>
    </source>
</evidence>
<dbReference type="PANTHER" id="PTHR30629:SF2">
    <property type="entry name" value="PROPHAGE INTEGRASE INTS-RELATED"/>
    <property type="match status" value="1"/>
</dbReference>
<sequence length="459" mass="52158">MALTDAVVRQAKTTGKAYTLNDRDGLSLFISSKGARKWHFRFCWMGAQHRLVLGAYPEISLREARDECEELRAQVARGVDPRVYRLQAKAAALAAPTNTFAAVFKAWRDFKALSLKPGRQSTLSQIDRIFPKDVLPRLGQFSIFEVDNPHLLDVLRRIERRKAFTTAEKVRTWLRQLFRYAMVEKGLRYNPASDLDIVAAPKPPVCHNPFLRMEEMPVFMRALRDYGGSEVTKLGLRLLLLTAVRTGELRQATPDQFDLERGLWIIPPVVVKQLQVKLRRENKTLPPYVVPLSRQAIEIVEYLLQQQARRPAQHYLLAHRSDLKQRVSENTLNGALRRMGYADRLTGHGIRATISTALNELGYPKEWVEVQLSHVDPNQVRAAYNHAAYVEQRRTMMQAWADRLDAWADGRDVSSAVMTHPSHAENFLAQHTTPVASQRVTMAAHGQVDGAAFVRRAGT</sequence>
<evidence type="ECO:0000313" key="7">
    <source>
        <dbReference type="Proteomes" id="UP000292039"/>
    </source>
</evidence>
<dbReference type="InterPro" id="IPR002104">
    <property type="entry name" value="Integrase_catalytic"/>
</dbReference>
<evidence type="ECO:0000256" key="4">
    <source>
        <dbReference type="ARBA" id="ARBA00023172"/>
    </source>
</evidence>
<dbReference type="Pfam" id="PF00589">
    <property type="entry name" value="Phage_integrase"/>
    <property type="match status" value="1"/>
</dbReference>
<dbReference type="EMBL" id="SGWZ01000003">
    <property type="protein sequence ID" value="RZS69548.1"/>
    <property type="molecule type" value="Genomic_DNA"/>
</dbReference>
<dbReference type="AlphaFoldDB" id="A0A4Q7MPI9"/>
<dbReference type="InterPro" id="IPR013762">
    <property type="entry name" value="Integrase-like_cat_sf"/>
</dbReference>
<dbReference type="InterPro" id="IPR053876">
    <property type="entry name" value="Phage_int_M"/>
</dbReference>
<dbReference type="GO" id="GO:0015074">
    <property type="term" value="P:DNA integration"/>
    <property type="evidence" value="ECO:0007669"/>
    <property type="project" value="UniProtKB-KW"/>
</dbReference>
<dbReference type="Gene3D" id="3.30.160.390">
    <property type="entry name" value="Integrase, DNA-binding domain"/>
    <property type="match status" value="1"/>
</dbReference>
<dbReference type="GO" id="GO:0003677">
    <property type="term" value="F:DNA binding"/>
    <property type="evidence" value="ECO:0007669"/>
    <property type="project" value="UniProtKB-KW"/>
</dbReference>
<dbReference type="Gene3D" id="1.10.150.130">
    <property type="match status" value="1"/>
</dbReference>
<comment type="similarity">
    <text evidence="1">Belongs to the 'phage' integrase family.</text>
</comment>
<dbReference type="PANTHER" id="PTHR30629">
    <property type="entry name" value="PROPHAGE INTEGRASE"/>
    <property type="match status" value="1"/>
</dbReference>
<dbReference type="Proteomes" id="UP000292039">
    <property type="component" value="Unassembled WGS sequence"/>
</dbReference>
<accession>A0A4Q7MPI9</accession>
<dbReference type="Pfam" id="PF22022">
    <property type="entry name" value="Phage_int_M"/>
    <property type="match status" value="1"/>
</dbReference>
<dbReference type="InterPro" id="IPR025166">
    <property type="entry name" value="Integrase_DNA_bind_dom"/>
</dbReference>
<keyword evidence="2" id="KW-0229">DNA integration</keyword>
<dbReference type="Pfam" id="PF13356">
    <property type="entry name" value="Arm-DNA-bind_3"/>
    <property type="match status" value="1"/>
</dbReference>
<reference evidence="6 7" key="1">
    <citation type="submission" date="2019-02" db="EMBL/GenBank/DDBJ databases">
        <title>Genomic Encyclopedia of Type Strains, Phase IV (KMG-IV): sequencing the most valuable type-strain genomes for metagenomic binning, comparative biology and taxonomic classification.</title>
        <authorList>
            <person name="Goeker M."/>
        </authorList>
    </citation>
    <scope>NUCLEOTIDE SEQUENCE [LARGE SCALE GENOMIC DNA]</scope>
    <source>
        <strain evidence="6 7">DSM 16618</strain>
    </source>
</reference>
<dbReference type="PROSITE" id="PS51898">
    <property type="entry name" value="TYR_RECOMBINASE"/>
    <property type="match status" value="1"/>
</dbReference>
<evidence type="ECO:0000256" key="3">
    <source>
        <dbReference type="ARBA" id="ARBA00023125"/>
    </source>
</evidence>
<proteinExistence type="inferred from homology"/>
<organism evidence="6 7">
    <name type="scientific">Kerstersia gyiorum</name>
    <dbReference type="NCBI Taxonomy" id="206506"/>
    <lineage>
        <taxon>Bacteria</taxon>
        <taxon>Pseudomonadati</taxon>
        <taxon>Pseudomonadota</taxon>
        <taxon>Betaproteobacteria</taxon>
        <taxon>Burkholderiales</taxon>
        <taxon>Alcaligenaceae</taxon>
        <taxon>Kerstersia</taxon>
    </lineage>
</organism>
<name>A0A4Q7MPI9_9BURK</name>
<protein>
    <submittedName>
        <fullName evidence="6">Integrase</fullName>
    </submittedName>
</protein>
<dbReference type="CDD" id="cd00801">
    <property type="entry name" value="INT_P4_C"/>
    <property type="match status" value="1"/>
</dbReference>
<dbReference type="InterPro" id="IPR010998">
    <property type="entry name" value="Integrase_recombinase_N"/>
</dbReference>
<keyword evidence="4" id="KW-0233">DNA recombination</keyword>
<evidence type="ECO:0000259" key="5">
    <source>
        <dbReference type="PROSITE" id="PS51898"/>
    </source>
</evidence>
<gene>
    <name evidence="6" type="ORF">EV679_2148</name>
</gene>
<feature type="domain" description="Tyr recombinase" evidence="5">
    <location>
        <begin position="206"/>
        <end position="397"/>
    </location>
</feature>
<comment type="caution">
    <text evidence="6">The sequence shown here is derived from an EMBL/GenBank/DDBJ whole genome shotgun (WGS) entry which is preliminary data.</text>
</comment>
<dbReference type="InterPro" id="IPR011010">
    <property type="entry name" value="DNA_brk_join_enz"/>
</dbReference>
<evidence type="ECO:0000256" key="2">
    <source>
        <dbReference type="ARBA" id="ARBA00022908"/>
    </source>
</evidence>
<evidence type="ECO:0000256" key="1">
    <source>
        <dbReference type="ARBA" id="ARBA00008857"/>
    </source>
</evidence>
<dbReference type="SUPFAM" id="SSF56349">
    <property type="entry name" value="DNA breaking-rejoining enzymes"/>
    <property type="match status" value="1"/>
</dbReference>
<dbReference type="GO" id="GO:0006310">
    <property type="term" value="P:DNA recombination"/>
    <property type="evidence" value="ECO:0007669"/>
    <property type="project" value="UniProtKB-KW"/>
</dbReference>
<dbReference type="InterPro" id="IPR050808">
    <property type="entry name" value="Phage_Integrase"/>
</dbReference>
<keyword evidence="3" id="KW-0238">DNA-binding</keyword>
<dbReference type="InterPro" id="IPR038488">
    <property type="entry name" value="Integrase_DNA-bd_sf"/>
</dbReference>
<dbReference type="Gene3D" id="1.10.443.10">
    <property type="entry name" value="Intergrase catalytic core"/>
    <property type="match status" value="1"/>
</dbReference>